<keyword evidence="6" id="KW-0472">Membrane</keyword>
<keyword evidence="6" id="KW-1133">Transmembrane helix</keyword>
<organism evidence="7 8">
    <name type="scientific">Favolaschia claudopus</name>
    <dbReference type="NCBI Taxonomy" id="2862362"/>
    <lineage>
        <taxon>Eukaryota</taxon>
        <taxon>Fungi</taxon>
        <taxon>Dikarya</taxon>
        <taxon>Basidiomycota</taxon>
        <taxon>Agaricomycotina</taxon>
        <taxon>Agaricomycetes</taxon>
        <taxon>Agaricomycetidae</taxon>
        <taxon>Agaricales</taxon>
        <taxon>Marasmiineae</taxon>
        <taxon>Mycenaceae</taxon>
        <taxon>Favolaschia</taxon>
    </lineage>
</organism>
<feature type="transmembrane region" description="Helical" evidence="6">
    <location>
        <begin position="108"/>
        <end position="129"/>
    </location>
</feature>
<keyword evidence="8" id="KW-1185">Reference proteome</keyword>
<dbReference type="EMBL" id="JAWWNJ010000045">
    <property type="protein sequence ID" value="KAK7019112.1"/>
    <property type="molecule type" value="Genomic_DNA"/>
</dbReference>
<evidence type="ECO:0000256" key="1">
    <source>
        <dbReference type="ARBA" id="ARBA00004123"/>
    </source>
</evidence>
<comment type="caution">
    <text evidence="7">The sequence shown here is derived from an EMBL/GenBank/DDBJ whole genome shotgun (WGS) entry which is preliminary data.</text>
</comment>
<dbReference type="AlphaFoldDB" id="A0AAW0B0I5"/>
<evidence type="ECO:0000313" key="7">
    <source>
        <dbReference type="EMBL" id="KAK7019112.1"/>
    </source>
</evidence>
<feature type="non-terminal residue" evidence="7">
    <location>
        <position position="1"/>
    </location>
</feature>
<sequence>VRHAFYGLELVGLVGAVFMLVTATVWRKIVRRHPSWFNFMVTWIISCSSYIFFMGQPKDHEPNPNLCLIQAALIYSVPTLTSGATFALVIQVYMTLRSLLTLPKASGNLALVIAPYIPAFALFMLSLGLGLRDPSTVYRDALYCDMKTKLPQKASAIAVVIIMLCCLIVEVIIFKALRRAWITLNRDDRGSISVIVRVLAFTLVGMLIIILSLVFLIIPNYHNTAFNIAIAIIPVSSVIIFGTQQDIFTAWVSGFRTRKAHGEDTWDTAATSATDSRIPGSSSTGYFAFPPGYSHSTETSRAPSTVLAIEDQEEAERQKQKALDDAWAARRKRDEAARKARLEAEAAEALKGEIDWVRSGGILRDSNGNRDYARTEAIREELRLSAYEAALTERWNTYEARWADLAGKATRDRNKARDVRFVDVPWPVAPMNQQSPTLADLTVDRVEEFLLTVLKVRGCTVTKKERVRSSLLRWHPDKMTAVLGRVVDEDLPAVREGIHAIILSLHQLNSKVETTA</sequence>
<feature type="transmembrane region" description="Helical" evidence="6">
    <location>
        <begin position="73"/>
        <end position="96"/>
    </location>
</feature>
<dbReference type="InterPro" id="IPR038753">
    <property type="entry name" value="NFKBIL1"/>
</dbReference>
<keyword evidence="2" id="KW-0597">Phosphoprotein</keyword>
<dbReference type="PANTHER" id="PTHR15263">
    <property type="entry name" value="I-KAPPA-B-LIKE PROTEIN IKBL"/>
    <property type="match status" value="1"/>
</dbReference>
<dbReference type="Proteomes" id="UP001362999">
    <property type="component" value="Unassembled WGS sequence"/>
</dbReference>
<evidence type="ECO:0000256" key="2">
    <source>
        <dbReference type="ARBA" id="ARBA00022553"/>
    </source>
</evidence>
<evidence type="ECO:0000256" key="4">
    <source>
        <dbReference type="ARBA" id="ARBA00023043"/>
    </source>
</evidence>
<dbReference type="PANTHER" id="PTHR15263:SF1">
    <property type="entry name" value="NF-KAPPA-B INHIBITOR-LIKE PROTEIN 1"/>
    <property type="match status" value="1"/>
</dbReference>
<dbReference type="GO" id="GO:0005634">
    <property type="term" value="C:nucleus"/>
    <property type="evidence" value="ECO:0007669"/>
    <property type="project" value="UniProtKB-SubCell"/>
</dbReference>
<reference evidence="7 8" key="1">
    <citation type="journal article" date="2024" name="J Genomics">
        <title>Draft genome sequencing and assembly of Favolaschia claudopus CIRM-BRFM 2984 isolated from oak limbs.</title>
        <authorList>
            <person name="Navarro D."/>
            <person name="Drula E."/>
            <person name="Chaduli D."/>
            <person name="Cazenave R."/>
            <person name="Ahrendt S."/>
            <person name="Wang J."/>
            <person name="Lipzen A."/>
            <person name="Daum C."/>
            <person name="Barry K."/>
            <person name="Grigoriev I.V."/>
            <person name="Favel A."/>
            <person name="Rosso M.N."/>
            <person name="Martin F."/>
        </authorList>
    </citation>
    <scope>NUCLEOTIDE SEQUENCE [LARGE SCALE GENOMIC DNA]</scope>
    <source>
        <strain evidence="7 8">CIRM-BRFM 2984</strain>
    </source>
</reference>
<dbReference type="GO" id="GO:0043124">
    <property type="term" value="P:negative regulation of canonical NF-kappaB signal transduction"/>
    <property type="evidence" value="ECO:0007669"/>
    <property type="project" value="InterPro"/>
</dbReference>
<keyword evidence="3" id="KW-0677">Repeat</keyword>
<evidence type="ECO:0000256" key="3">
    <source>
        <dbReference type="ARBA" id="ARBA00022737"/>
    </source>
</evidence>
<proteinExistence type="predicted"/>
<evidence type="ECO:0000256" key="5">
    <source>
        <dbReference type="ARBA" id="ARBA00023242"/>
    </source>
</evidence>
<feature type="transmembrane region" description="Helical" evidence="6">
    <location>
        <begin position="156"/>
        <end position="177"/>
    </location>
</feature>
<keyword evidence="5" id="KW-0539">Nucleus</keyword>
<gene>
    <name evidence="7" type="ORF">R3P38DRAFT_2538827</name>
</gene>
<evidence type="ECO:0000256" key="6">
    <source>
        <dbReference type="SAM" id="Phobius"/>
    </source>
</evidence>
<comment type="subcellular location">
    <subcellularLocation>
        <location evidence="1">Nucleus</location>
    </subcellularLocation>
</comment>
<evidence type="ECO:0000313" key="8">
    <source>
        <dbReference type="Proteomes" id="UP001362999"/>
    </source>
</evidence>
<protein>
    <submittedName>
        <fullName evidence="7">Uncharacterized protein</fullName>
    </submittedName>
</protein>
<keyword evidence="4" id="KW-0040">ANK repeat</keyword>
<feature type="transmembrane region" description="Helical" evidence="6">
    <location>
        <begin position="198"/>
        <end position="218"/>
    </location>
</feature>
<name>A0AAW0B0I5_9AGAR</name>
<feature type="transmembrane region" description="Helical" evidence="6">
    <location>
        <begin position="6"/>
        <end position="26"/>
    </location>
</feature>
<feature type="transmembrane region" description="Helical" evidence="6">
    <location>
        <begin position="224"/>
        <end position="243"/>
    </location>
</feature>
<keyword evidence="6" id="KW-0812">Transmembrane</keyword>
<feature type="transmembrane region" description="Helical" evidence="6">
    <location>
        <begin position="35"/>
        <end position="53"/>
    </location>
</feature>
<accession>A0AAW0B0I5</accession>